<gene>
    <name evidence="1" type="ORF">METZ01_LOCUS213790</name>
</gene>
<evidence type="ECO:0000313" key="1">
    <source>
        <dbReference type="EMBL" id="SVB60936.1"/>
    </source>
</evidence>
<dbReference type="Pfam" id="PF13148">
    <property type="entry name" value="DUF3987"/>
    <property type="match status" value="1"/>
</dbReference>
<reference evidence="1" key="1">
    <citation type="submission" date="2018-05" db="EMBL/GenBank/DDBJ databases">
        <authorList>
            <person name="Lanie J.A."/>
            <person name="Ng W.-L."/>
            <person name="Kazmierczak K.M."/>
            <person name="Andrzejewski T.M."/>
            <person name="Davidsen T.M."/>
            <person name="Wayne K.J."/>
            <person name="Tettelin H."/>
            <person name="Glass J.I."/>
            <person name="Rusch D."/>
            <person name="Podicherti R."/>
            <person name="Tsui H.-C.T."/>
            <person name="Winkler M.E."/>
        </authorList>
    </citation>
    <scope>NUCLEOTIDE SEQUENCE</scope>
</reference>
<feature type="non-terminal residue" evidence="1">
    <location>
        <position position="1"/>
    </location>
</feature>
<evidence type="ECO:0008006" key="2">
    <source>
        <dbReference type="Google" id="ProtNLM"/>
    </source>
</evidence>
<sequence length="393" mass="43706">ALEEERWYTEDLAVWEAQRKRLHSEAAKFKAQASIKSGDAKHSTLANLDLIKEQIRLHLDDRPIPVRVPTFFYSDITPQGIGRQLNENDFVGSVWESEAGVTFGSVGMSAPNFVTQSLGTLNKLWDGAALDAIRADSGRNFRVYGRRVSINLMIQPVVLNEYLINAGKTARGSGFLGRFLITAPPSTMGTRVYQTPPAQMPACTRFSDCLETLMSKELPLNEAGTELLLPMVGMNESARASWIDFVNDVEQKLGADCDFCEIRDAAAKAGDNAARIAAVFHLVSNRTEVDDIDEDTMQSAITLMYWYLDEFNRALKDVSPPELLDAEILLSWLLKQDDCHHTPRQIQQLGPRATRQKPKRDAALKVLESHAYVRVLKSGSQVTQIVVNPKASA</sequence>
<organism evidence="1">
    <name type="scientific">marine metagenome</name>
    <dbReference type="NCBI Taxonomy" id="408172"/>
    <lineage>
        <taxon>unclassified sequences</taxon>
        <taxon>metagenomes</taxon>
        <taxon>ecological metagenomes</taxon>
    </lineage>
</organism>
<proteinExistence type="predicted"/>
<protein>
    <recommendedName>
        <fullName evidence="2">DUF3987 domain-containing protein</fullName>
    </recommendedName>
</protein>
<dbReference type="EMBL" id="UINC01049310">
    <property type="protein sequence ID" value="SVB60936.1"/>
    <property type="molecule type" value="Genomic_DNA"/>
</dbReference>
<name>A0A382FCW7_9ZZZZ</name>
<dbReference type="InterPro" id="IPR025048">
    <property type="entry name" value="DUF3987"/>
</dbReference>
<accession>A0A382FCW7</accession>
<dbReference type="AlphaFoldDB" id="A0A382FCW7"/>